<sequence length="289" mass="31788">VKQDQANKTTKTVDTCTHAMPPQFAHDRDSIFRLDRTFRSLFADPKAKLADAQNLIASMEKSGVDVSVCAGFGWTDPGVARESNNYNLEMSRLHPKRLIPFCSVNPLWGQEAVNEIQRCYEAGAKGIGELHPDTQGILDADLSVLAPVLDIARQLDIPVLIHASEPVGHGYPGKGTVTPELLMALVKAYPDNKLIFGHFGGGLPFYGLMNEVRSALSNVYFDSAAFPFLYRPEIFEVVARAIGSEKILFASDFPLVSQKRSLKEFKAAKMTDEQSHKILGDNAAQLLNI</sequence>
<dbReference type="Gene3D" id="3.20.20.140">
    <property type="entry name" value="Metal-dependent hydrolases"/>
    <property type="match status" value="1"/>
</dbReference>
<dbReference type="SUPFAM" id="SSF51556">
    <property type="entry name" value="Metallo-dependent hydrolases"/>
    <property type="match status" value="1"/>
</dbReference>
<organism evidence="3">
    <name type="scientific">marine metagenome</name>
    <dbReference type="NCBI Taxonomy" id="408172"/>
    <lineage>
        <taxon>unclassified sequences</taxon>
        <taxon>metagenomes</taxon>
        <taxon>ecological metagenomes</taxon>
    </lineage>
</organism>
<protein>
    <recommendedName>
        <fullName evidence="2">Amidohydrolase-related domain-containing protein</fullName>
    </recommendedName>
</protein>
<evidence type="ECO:0000259" key="2">
    <source>
        <dbReference type="Pfam" id="PF04909"/>
    </source>
</evidence>
<proteinExistence type="predicted"/>
<gene>
    <name evidence="3" type="ORF">METZ01_LOCUS100330</name>
</gene>
<dbReference type="AlphaFoldDB" id="A0A381W4J3"/>
<feature type="domain" description="Amidohydrolase-related" evidence="2">
    <location>
        <begin position="54"/>
        <end position="288"/>
    </location>
</feature>
<dbReference type="GO" id="GO:0005737">
    <property type="term" value="C:cytoplasm"/>
    <property type="evidence" value="ECO:0007669"/>
    <property type="project" value="TreeGrafter"/>
</dbReference>
<dbReference type="GO" id="GO:0016831">
    <property type="term" value="F:carboxy-lyase activity"/>
    <property type="evidence" value="ECO:0007669"/>
    <property type="project" value="InterPro"/>
</dbReference>
<feature type="non-terminal residue" evidence="3">
    <location>
        <position position="1"/>
    </location>
</feature>
<dbReference type="EMBL" id="UINC01010693">
    <property type="protein sequence ID" value="SVA47476.1"/>
    <property type="molecule type" value="Genomic_DNA"/>
</dbReference>
<dbReference type="PANTHER" id="PTHR21240">
    <property type="entry name" value="2-AMINO-3-CARBOXYLMUCONATE-6-SEMIALDEHYDE DECARBOXYLASE"/>
    <property type="match status" value="1"/>
</dbReference>
<keyword evidence="1" id="KW-0456">Lyase</keyword>
<evidence type="ECO:0000313" key="3">
    <source>
        <dbReference type="EMBL" id="SVA47476.1"/>
    </source>
</evidence>
<evidence type="ECO:0000256" key="1">
    <source>
        <dbReference type="ARBA" id="ARBA00023239"/>
    </source>
</evidence>
<dbReference type="Pfam" id="PF04909">
    <property type="entry name" value="Amidohydro_2"/>
    <property type="match status" value="1"/>
</dbReference>
<dbReference type="InterPro" id="IPR006680">
    <property type="entry name" value="Amidohydro-rel"/>
</dbReference>
<dbReference type="PANTHER" id="PTHR21240:SF28">
    <property type="entry name" value="ISO-OROTATE DECARBOXYLASE (EUROFUNG)"/>
    <property type="match status" value="1"/>
</dbReference>
<dbReference type="GO" id="GO:0016787">
    <property type="term" value="F:hydrolase activity"/>
    <property type="evidence" value="ECO:0007669"/>
    <property type="project" value="InterPro"/>
</dbReference>
<reference evidence="3" key="1">
    <citation type="submission" date="2018-05" db="EMBL/GenBank/DDBJ databases">
        <authorList>
            <person name="Lanie J.A."/>
            <person name="Ng W.-L."/>
            <person name="Kazmierczak K.M."/>
            <person name="Andrzejewski T.M."/>
            <person name="Davidsen T.M."/>
            <person name="Wayne K.J."/>
            <person name="Tettelin H."/>
            <person name="Glass J.I."/>
            <person name="Rusch D."/>
            <person name="Podicherti R."/>
            <person name="Tsui H.-C.T."/>
            <person name="Winkler M.E."/>
        </authorList>
    </citation>
    <scope>NUCLEOTIDE SEQUENCE</scope>
</reference>
<name>A0A381W4J3_9ZZZZ</name>
<accession>A0A381W4J3</accession>
<dbReference type="GO" id="GO:0019748">
    <property type="term" value="P:secondary metabolic process"/>
    <property type="evidence" value="ECO:0007669"/>
    <property type="project" value="TreeGrafter"/>
</dbReference>
<dbReference type="CDD" id="cd01292">
    <property type="entry name" value="metallo-dependent_hydrolases"/>
    <property type="match status" value="1"/>
</dbReference>
<dbReference type="InterPro" id="IPR032465">
    <property type="entry name" value="ACMSD"/>
</dbReference>
<dbReference type="InterPro" id="IPR032466">
    <property type="entry name" value="Metal_Hydrolase"/>
</dbReference>